<feature type="region of interest" description="Disordered" evidence="1">
    <location>
        <begin position="71"/>
        <end position="91"/>
    </location>
</feature>
<dbReference type="RefSeq" id="WP_250025550.1">
    <property type="nucleotide sequence ID" value="NZ_CP097331.1"/>
</dbReference>
<organism evidence="2 3">
    <name type="scientific">Cupriavidus campinensis</name>
    <dbReference type="NCBI Taxonomy" id="151783"/>
    <lineage>
        <taxon>Bacteria</taxon>
        <taxon>Pseudomonadati</taxon>
        <taxon>Pseudomonadota</taxon>
        <taxon>Betaproteobacteria</taxon>
        <taxon>Burkholderiales</taxon>
        <taxon>Burkholderiaceae</taxon>
        <taxon>Cupriavidus</taxon>
    </lineage>
</organism>
<reference evidence="2" key="1">
    <citation type="journal article" date="2022" name="Microbiol. Resour. Announc.">
        <title>Genome Sequence of Cupriavidus campinensis Strain G5, a Member of a Bacterial Consortium Capable of Polyethylene Degradation.</title>
        <authorList>
            <person name="Schneider B."/>
            <person name="Pfeiffer F."/>
            <person name="Dyall-Smith M."/>
            <person name="Kunte H.J."/>
        </authorList>
    </citation>
    <scope>NUCLEOTIDE SEQUENCE</scope>
    <source>
        <strain evidence="2">G5</strain>
    </source>
</reference>
<name>A0AAE9I3J6_9BURK</name>
<proteinExistence type="predicted"/>
<evidence type="ECO:0000313" key="2">
    <source>
        <dbReference type="EMBL" id="URF06737.1"/>
    </source>
</evidence>
<dbReference type="EMBL" id="CP097331">
    <property type="protein sequence ID" value="URF06737.1"/>
    <property type="molecule type" value="Genomic_DNA"/>
</dbReference>
<dbReference type="AlphaFoldDB" id="A0AAE9I3J6"/>
<reference evidence="2" key="2">
    <citation type="submission" date="2022-05" db="EMBL/GenBank/DDBJ databases">
        <authorList>
            <person name="Kunte H.-J."/>
        </authorList>
    </citation>
    <scope>NUCLEOTIDE SEQUENCE</scope>
    <source>
        <strain evidence="2">G5</strain>
    </source>
</reference>
<accession>A0AAE9I3J6</accession>
<dbReference type="Proteomes" id="UP001056132">
    <property type="component" value="Chromosome 2"/>
</dbReference>
<sequence>MPALPRLPFTAAVLCAAGVTIGCTSVDGGAMHRIFASWQGAPVEQVQAQWGPPQSVQSTPAGTAYIWIDELPTAHPPGSGPRDAQLEPPATTARCQRKLLAGANGKVTGAEWSGNACCVQTLVGQCAGLPRKAESGS</sequence>
<evidence type="ECO:0000313" key="3">
    <source>
        <dbReference type="Proteomes" id="UP001056132"/>
    </source>
</evidence>
<gene>
    <name evidence="2" type="ORF">M5D45_27045</name>
</gene>
<protein>
    <recommendedName>
        <fullName evidence="4">Lipoprotein</fullName>
    </recommendedName>
</protein>
<evidence type="ECO:0000256" key="1">
    <source>
        <dbReference type="SAM" id="MobiDB-lite"/>
    </source>
</evidence>
<dbReference type="PROSITE" id="PS51257">
    <property type="entry name" value="PROKAR_LIPOPROTEIN"/>
    <property type="match status" value="1"/>
</dbReference>
<evidence type="ECO:0008006" key="4">
    <source>
        <dbReference type="Google" id="ProtNLM"/>
    </source>
</evidence>
<dbReference type="KEGG" id="ccam:M5D45_27045"/>